<gene>
    <name evidence="2" type="ORF">SAMN04488564_103192</name>
</gene>
<feature type="transmembrane region" description="Helical" evidence="1">
    <location>
        <begin position="120"/>
        <end position="143"/>
    </location>
</feature>
<evidence type="ECO:0000256" key="1">
    <source>
        <dbReference type="SAM" id="Phobius"/>
    </source>
</evidence>
<evidence type="ECO:0000313" key="3">
    <source>
        <dbReference type="Proteomes" id="UP000198583"/>
    </source>
</evidence>
<proteinExistence type="predicted"/>
<sequence length="149" mass="15843">MARDNDREASESDNMIAAIAIVVGVVLLAIAIPMAPKAFRIGFSLGTVGTYTVGDVPECSFRCYTRTGTFVSDDGKVTLSDVHVRNGMPRGLQRGDTIRAFDIGAKGEVFTEAGEAGYPYAVPVILGVVGVAGLGLGLQHLWATRRRRT</sequence>
<protein>
    <recommendedName>
        <fullName evidence="4">DUF3592 domain-containing protein</fullName>
    </recommendedName>
</protein>
<dbReference type="Proteomes" id="UP000198583">
    <property type="component" value="Unassembled WGS sequence"/>
</dbReference>
<accession>A0A1I6DVX8</accession>
<dbReference type="EMBL" id="FOYL01000003">
    <property type="protein sequence ID" value="SFR09654.1"/>
    <property type="molecule type" value="Genomic_DNA"/>
</dbReference>
<reference evidence="3" key="1">
    <citation type="submission" date="2016-10" db="EMBL/GenBank/DDBJ databases">
        <authorList>
            <person name="Varghese N."/>
            <person name="Submissions S."/>
        </authorList>
    </citation>
    <scope>NUCLEOTIDE SEQUENCE [LARGE SCALE GENOMIC DNA]</scope>
    <source>
        <strain evidence="3">DSM 44232</strain>
    </source>
</reference>
<evidence type="ECO:0000313" key="2">
    <source>
        <dbReference type="EMBL" id="SFR09654.1"/>
    </source>
</evidence>
<name>A0A1I6DVX8_9PSEU</name>
<keyword evidence="1" id="KW-0812">Transmembrane</keyword>
<dbReference type="OrthoDB" id="3482942at2"/>
<keyword evidence="1" id="KW-0472">Membrane</keyword>
<evidence type="ECO:0008006" key="4">
    <source>
        <dbReference type="Google" id="ProtNLM"/>
    </source>
</evidence>
<dbReference type="AlphaFoldDB" id="A0A1I6DVX8"/>
<feature type="transmembrane region" description="Helical" evidence="1">
    <location>
        <begin position="15"/>
        <end position="35"/>
    </location>
</feature>
<organism evidence="2 3">
    <name type="scientific">Lentzea waywayandensis</name>
    <dbReference type="NCBI Taxonomy" id="84724"/>
    <lineage>
        <taxon>Bacteria</taxon>
        <taxon>Bacillati</taxon>
        <taxon>Actinomycetota</taxon>
        <taxon>Actinomycetes</taxon>
        <taxon>Pseudonocardiales</taxon>
        <taxon>Pseudonocardiaceae</taxon>
        <taxon>Lentzea</taxon>
    </lineage>
</organism>
<keyword evidence="1" id="KW-1133">Transmembrane helix</keyword>
<dbReference type="RefSeq" id="WP_093591516.1">
    <property type="nucleotide sequence ID" value="NZ_FOYL01000003.1"/>
</dbReference>
<keyword evidence="3" id="KW-1185">Reference proteome</keyword>